<dbReference type="RefSeq" id="WP_131328699.1">
    <property type="nucleotide sequence ID" value="NZ_CP044016.1"/>
</dbReference>
<evidence type="ECO:0000313" key="3">
    <source>
        <dbReference type="Proteomes" id="UP000292424"/>
    </source>
</evidence>
<evidence type="ECO:0000313" key="2">
    <source>
        <dbReference type="EMBL" id="QES87812.1"/>
    </source>
</evidence>
<evidence type="ECO:0000256" key="1">
    <source>
        <dbReference type="SAM" id="SignalP"/>
    </source>
</evidence>
<keyword evidence="3" id="KW-1185">Reference proteome</keyword>
<sequence length="429" mass="49088">MVRKYWSKITISAFILLCTNNNFAQSLSFSIKNNLDLARQNELVEIPMNQLQNKGWDISNLTRTDNFQILVDGKNIETQLLDKNLDGKYDAILFLTSLNSKELKHYQIISASNNSDNIIPKAHVRMKLKDDKDNFGPSVASLEMPFQNAPTDFSKAALPPYLTEGPAWENQKNAFRLYFDTRNTIDIYGKRIPGMVMDSVGANPAHSYHHLADWGMDILHVVKSLGAGSLAIQTKDLNGKDTLIRLGGKQIKHESYQQIADGPLYAELQMKYSWEVNNRPITITQNFSIWGEEYYYKSDVIIEGLPKGSVLFTGIGDFYDNEVNNFTTKNFAVTSSFGKQSENKDELGMAIGIPLNSFYKFLEAPKKYSDITETHLIGEKIIKSKQISYYFFSCWSKTDTNFLSENYFNNYLKKTFLKIEQPLLIHWEK</sequence>
<organism evidence="2 3">
    <name type="scientific">Rhizosphaericola mali</name>
    <dbReference type="NCBI Taxonomy" id="2545455"/>
    <lineage>
        <taxon>Bacteria</taxon>
        <taxon>Pseudomonadati</taxon>
        <taxon>Bacteroidota</taxon>
        <taxon>Chitinophagia</taxon>
        <taxon>Chitinophagales</taxon>
        <taxon>Chitinophagaceae</taxon>
        <taxon>Rhizosphaericola</taxon>
    </lineage>
</organism>
<dbReference type="AlphaFoldDB" id="A0A5P2G1V3"/>
<accession>A0A5P2G1V3</accession>
<dbReference type="Pfam" id="PF16153">
    <property type="entry name" value="DUF4861"/>
    <property type="match status" value="1"/>
</dbReference>
<reference evidence="2 3" key="1">
    <citation type="submission" date="2019-09" db="EMBL/GenBank/DDBJ databases">
        <title>Complete genome sequence of Arachidicoccus sp. B3-10 isolated from apple orchard soil.</title>
        <authorList>
            <person name="Kim H.S."/>
            <person name="Han K.-I."/>
            <person name="Suh M.K."/>
            <person name="Lee K.C."/>
            <person name="Eom M.K."/>
            <person name="Kim J.-S."/>
            <person name="Kang S.W."/>
            <person name="Sin Y."/>
            <person name="Lee J.-S."/>
        </authorList>
    </citation>
    <scope>NUCLEOTIDE SEQUENCE [LARGE SCALE GENOMIC DNA]</scope>
    <source>
        <strain evidence="2 3">B3-10</strain>
    </source>
</reference>
<feature type="chain" id="PRO_5024328216" evidence="1">
    <location>
        <begin position="25"/>
        <end position="429"/>
    </location>
</feature>
<feature type="signal peptide" evidence="1">
    <location>
        <begin position="1"/>
        <end position="24"/>
    </location>
</feature>
<keyword evidence="1" id="KW-0732">Signal</keyword>
<protein>
    <submittedName>
        <fullName evidence="2">DUF4861 domain-containing protein</fullName>
    </submittedName>
</protein>
<name>A0A5P2G1V3_9BACT</name>
<gene>
    <name evidence="2" type="ORF">E0W69_003725</name>
</gene>
<dbReference type="OrthoDB" id="258246at2"/>
<proteinExistence type="predicted"/>
<dbReference type="KEGG" id="arac:E0W69_003725"/>
<dbReference type="Proteomes" id="UP000292424">
    <property type="component" value="Chromosome"/>
</dbReference>
<dbReference type="EMBL" id="CP044016">
    <property type="protein sequence ID" value="QES87812.1"/>
    <property type="molecule type" value="Genomic_DNA"/>
</dbReference>
<dbReference type="InterPro" id="IPR032342">
    <property type="entry name" value="DUF4861"/>
</dbReference>